<organism evidence="7 8">
    <name type="scientific">Cuscuta europaea</name>
    <name type="common">European dodder</name>
    <dbReference type="NCBI Taxonomy" id="41803"/>
    <lineage>
        <taxon>Eukaryota</taxon>
        <taxon>Viridiplantae</taxon>
        <taxon>Streptophyta</taxon>
        <taxon>Embryophyta</taxon>
        <taxon>Tracheophyta</taxon>
        <taxon>Spermatophyta</taxon>
        <taxon>Magnoliopsida</taxon>
        <taxon>eudicotyledons</taxon>
        <taxon>Gunneridae</taxon>
        <taxon>Pentapetalae</taxon>
        <taxon>asterids</taxon>
        <taxon>lamiids</taxon>
        <taxon>Solanales</taxon>
        <taxon>Convolvulaceae</taxon>
        <taxon>Cuscuteae</taxon>
        <taxon>Cuscuta</taxon>
        <taxon>Cuscuta subgen. Cuscuta</taxon>
    </lineage>
</organism>
<dbReference type="PANTHER" id="PTHR31413">
    <property type="entry name" value="AFP HOMOLOG 2"/>
    <property type="match status" value="1"/>
</dbReference>
<evidence type="ECO:0000313" key="7">
    <source>
        <dbReference type="EMBL" id="CAH9066413.1"/>
    </source>
</evidence>
<dbReference type="Pfam" id="PF16135">
    <property type="entry name" value="TDBD"/>
    <property type="match status" value="1"/>
</dbReference>
<feature type="compositionally biased region" description="Acidic residues" evidence="5">
    <location>
        <begin position="148"/>
        <end position="168"/>
    </location>
</feature>
<gene>
    <name evidence="7" type="ORF">CEURO_LOCUS2380</name>
</gene>
<evidence type="ECO:0000256" key="2">
    <source>
        <dbReference type="ARBA" id="ARBA00006081"/>
    </source>
</evidence>
<feature type="domain" description="Tify" evidence="6">
    <location>
        <begin position="398"/>
        <end position="419"/>
    </location>
</feature>
<dbReference type="PANTHER" id="PTHR31413:SF12">
    <property type="entry name" value="AFP HOMOLOG 2"/>
    <property type="match status" value="1"/>
</dbReference>
<dbReference type="GO" id="GO:0045892">
    <property type="term" value="P:negative regulation of DNA-templated transcription"/>
    <property type="evidence" value="ECO:0007669"/>
    <property type="project" value="TreeGrafter"/>
</dbReference>
<protein>
    <recommendedName>
        <fullName evidence="4">Ninja-family protein</fullName>
    </recommendedName>
    <alternativeName>
        <fullName evidence="4">ABI-binding protein</fullName>
    </alternativeName>
</protein>
<feature type="region of interest" description="Disordered" evidence="5">
    <location>
        <begin position="110"/>
        <end position="169"/>
    </location>
</feature>
<feature type="compositionally biased region" description="Polar residues" evidence="5">
    <location>
        <begin position="313"/>
        <end position="333"/>
    </location>
</feature>
<proteinExistence type="inferred from homology"/>
<dbReference type="AlphaFoldDB" id="A0A9P0YL44"/>
<keyword evidence="3 4" id="KW-0539">Nucleus</keyword>
<accession>A0A9P0YL44</accession>
<sequence>MEDQNGLNLSLGLPCGRVTASQRGKTWNSLNDRTEEGDRNNNVISDIKNFLDGGPKKLDSVIGLQRSDLAKNEGNFFNDLSSTSLHTDPSKRLNSGGFLVRNGSRYIEVEEEEEKTTDKNMYGESNHKRKRDRDSHDKTMTSHISINTDDDSTGDNEDVADSEAESNDQVEINNEEVNGFKISSEKEVKYGNVSHGSPFSQSVNVINMPYSLPLKDSNDPSYSGTHPLVNSNMPRMFGYSRIQLSSVDEGKFCAPASHHHGQQLHPTNARGSSNSDKHSDDMNVTQVASSHPVVAKKSPSNERHPYAAEEGSSKNVKGNNNISFRDPTDTSSEWPKAGDGLPPTHRLDFSLIKPGLAADVKFGGCGSYPNLPWVSTTGSGPNGKTISGVTYRYSPTQIKIVCACHGTHMSPEEFVRHATEEQTTTQDVVVGGGVVTSFPNSNYAASTQS</sequence>
<reference evidence="7" key="1">
    <citation type="submission" date="2022-07" db="EMBL/GenBank/DDBJ databases">
        <authorList>
            <person name="Macas J."/>
            <person name="Novak P."/>
            <person name="Neumann P."/>
        </authorList>
    </citation>
    <scope>NUCLEOTIDE SEQUENCE</scope>
</reference>
<dbReference type="OrthoDB" id="1936656at2759"/>
<dbReference type="Proteomes" id="UP001152484">
    <property type="component" value="Unassembled WGS sequence"/>
</dbReference>
<evidence type="ECO:0000313" key="8">
    <source>
        <dbReference type="Proteomes" id="UP001152484"/>
    </source>
</evidence>
<comment type="function">
    <text evidence="4">Acts as a negative regulator of abscisic acid (ABA) response.</text>
</comment>
<evidence type="ECO:0000259" key="6">
    <source>
        <dbReference type="Pfam" id="PF16135"/>
    </source>
</evidence>
<evidence type="ECO:0000256" key="4">
    <source>
        <dbReference type="RuleBase" id="RU369029"/>
    </source>
</evidence>
<dbReference type="InterPro" id="IPR032308">
    <property type="entry name" value="TDBD"/>
</dbReference>
<dbReference type="EMBL" id="CAMAPE010000005">
    <property type="protein sequence ID" value="CAH9066413.1"/>
    <property type="molecule type" value="Genomic_DNA"/>
</dbReference>
<comment type="subcellular location">
    <subcellularLocation>
        <location evidence="1 4">Nucleus</location>
    </subcellularLocation>
</comment>
<comment type="caution">
    <text evidence="7">The sequence shown here is derived from an EMBL/GenBank/DDBJ whole genome shotgun (WGS) entry which is preliminary data.</text>
</comment>
<feature type="compositionally biased region" description="Polar residues" evidence="5">
    <location>
        <begin position="264"/>
        <end position="274"/>
    </location>
</feature>
<dbReference type="GO" id="GO:0009867">
    <property type="term" value="P:jasmonic acid mediated signaling pathway"/>
    <property type="evidence" value="ECO:0007669"/>
    <property type="project" value="TreeGrafter"/>
</dbReference>
<evidence type="ECO:0000256" key="1">
    <source>
        <dbReference type="ARBA" id="ARBA00004123"/>
    </source>
</evidence>
<dbReference type="InterPro" id="IPR031307">
    <property type="entry name" value="Ninja_fam"/>
</dbReference>
<keyword evidence="8" id="KW-1185">Reference proteome</keyword>
<evidence type="ECO:0000256" key="3">
    <source>
        <dbReference type="ARBA" id="ARBA00023242"/>
    </source>
</evidence>
<name>A0A9P0YL44_CUSEU</name>
<evidence type="ECO:0000256" key="5">
    <source>
        <dbReference type="SAM" id="MobiDB-lite"/>
    </source>
</evidence>
<comment type="similarity">
    <text evidence="2 4">Belongs to the Ninja family.</text>
</comment>
<feature type="region of interest" description="Disordered" evidence="5">
    <location>
        <begin position="253"/>
        <end position="341"/>
    </location>
</feature>
<dbReference type="GO" id="GO:0005634">
    <property type="term" value="C:nucleus"/>
    <property type="evidence" value="ECO:0007669"/>
    <property type="project" value="UniProtKB-SubCell"/>
</dbReference>